<feature type="domain" description="Hydantoinase A/oxoprolinase" evidence="1">
    <location>
        <begin position="214"/>
        <end position="501"/>
    </location>
</feature>
<evidence type="ECO:0000313" key="5">
    <source>
        <dbReference type="Proteomes" id="UP000295560"/>
    </source>
</evidence>
<evidence type="ECO:0000259" key="2">
    <source>
        <dbReference type="Pfam" id="PF05378"/>
    </source>
</evidence>
<gene>
    <name evidence="4" type="ORF">EV378_6010</name>
</gene>
<feature type="domain" description="Acetophenone carboxylase-like C-terminal" evidence="3">
    <location>
        <begin position="518"/>
        <end position="691"/>
    </location>
</feature>
<dbReference type="Gene3D" id="3.30.420.40">
    <property type="match status" value="1"/>
</dbReference>
<dbReference type="RefSeq" id="WP_132430687.1">
    <property type="nucleotide sequence ID" value="NZ_SMFZ01000002.1"/>
</dbReference>
<dbReference type="GO" id="GO:0017168">
    <property type="term" value="F:5-oxoprolinase (ATP-hydrolyzing) activity"/>
    <property type="evidence" value="ECO:0007669"/>
    <property type="project" value="TreeGrafter"/>
</dbReference>
<dbReference type="SUPFAM" id="SSF53067">
    <property type="entry name" value="Actin-like ATPase domain"/>
    <property type="match status" value="1"/>
</dbReference>
<dbReference type="Pfam" id="PF01968">
    <property type="entry name" value="Hydantoinase_A"/>
    <property type="match status" value="1"/>
</dbReference>
<dbReference type="PANTHER" id="PTHR11365">
    <property type="entry name" value="5-OXOPROLINASE RELATED"/>
    <property type="match status" value="1"/>
</dbReference>
<dbReference type="InterPro" id="IPR043129">
    <property type="entry name" value="ATPase_NBD"/>
</dbReference>
<dbReference type="InterPro" id="IPR002821">
    <property type="entry name" value="Hydantoinase_A"/>
</dbReference>
<comment type="caution">
    <text evidence="4">The sequence shown here is derived from an EMBL/GenBank/DDBJ whole genome shotgun (WGS) entry which is preliminary data.</text>
</comment>
<dbReference type="Proteomes" id="UP000295560">
    <property type="component" value="Unassembled WGS sequence"/>
</dbReference>
<evidence type="ECO:0000259" key="1">
    <source>
        <dbReference type="Pfam" id="PF01968"/>
    </source>
</evidence>
<evidence type="ECO:0000313" key="4">
    <source>
        <dbReference type="EMBL" id="TCK22013.1"/>
    </source>
</evidence>
<proteinExistence type="predicted"/>
<dbReference type="EMBL" id="SMFZ01000002">
    <property type="protein sequence ID" value="TCK22013.1"/>
    <property type="molecule type" value="Genomic_DNA"/>
</dbReference>
<protein>
    <submittedName>
        <fullName evidence="4">N-methylhydantoinase A</fullName>
    </submittedName>
</protein>
<dbReference type="InterPro" id="IPR008040">
    <property type="entry name" value="Hydant_A_N"/>
</dbReference>
<dbReference type="GO" id="GO:0006749">
    <property type="term" value="P:glutathione metabolic process"/>
    <property type="evidence" value="ECO:0007669"/>
    <property type="project" value="TreeGrafter"/>
</dbReference>
<dbReference type="Pfam" id="PF19278">
    <property type="entry name" value="Hydant_A_C"/>
    <property type="match status" value="1"/>
</dbReference>
<reference evidence="4 5" key="1">
    <citation type="submission" date="2019-03" db="EMBL/GenBank/DDBJ databases">
        <title>Sequencing the genomes of 1000 actinobacteria strains.</title>
        <authorList>
            <person name="Klenk H.-P."/>
        </authorList>
    </citation>
    <scope>NUCLEOTIDE SEQUENCE [LARGE SCALE GENOMIC DNA]</scope>
    <source>
        <strain evidence="4 5">DSM 44969</strain>
    </source>
</reference>
<dbReference type="OrthoDB" id="9768323at2"/>
<dbReference type="Pfam" id="PF05378">
    <property type="entry name" value="Hydant_A_N"/>
    <property type="match status" value="1"/>
</dbReference>
<dbReference type="InterPro" id="IPR049517">
    <property type="entry name" value="ACX-like_C"/>
</dbReference>
<evidence type="ECO:0000259" key="3">
    <source>
        <dbReference type="Pfam" id="PF19278"/>
    </source>
</evidence>
<dbReference type="AlphaFoldDB" id="A0A4R1HLV6"/>
<organism evidence="4 5">
    <name type="scientific">Pseudonocardia endophytica</name>
    <dbReference type="NCBI Taxonomy" id="401976"/>
    <lineage>
        <taxon>Bacteria</taxon>
        <taxon>Bacillati</taxon>
        <taxon>Actinomycetota</taxon>
        <taxon>Actinomycetes</taxon>
        <taxon>Pseudonocardiales</taxon>
        <taxon>Pseudonocardiaceae</taxon>
        <taxon>Pseudonocardia</taxon>
    </lineage>
</organism>
<dbReference type="InterPro" id="IPR045079">
    <property type="entry name" value="Oxoprolinase-like"/>
</dbReference>
<accession>A0A4R1HLV6</accession>
<sequence length="705" mass="73727">MRYVIGVDVGGTFTDAVAADENGRIAGAKTPSTPDDYSRGVLDAIAALAAQLGIGERELLGSTAYVAHGTTASINALVTGDVEPAGFITTKGHGDSIAIMNVEGRYLGLSAHEAQDILHTRKPAPLVPKSRVAEVTERIDQAGAVVVDLNSDEVRAAVERLVATGVRAIAVSLLWSFQNPVHEHRVREIVNETAPEVFVALSSDVSPRIREFARNATTIMSTQLGPPLRRYLEPLERELADRGLAGPLLIMQSSGGTIAAEEAPGSAITTVGSVLSGGVVGATRLAQQLGHRNVITADVGGTTFLVGMIVGGEPVRSSSTIINQHPVNVPTIKVSVIGSGGGAIAWIDDGGNLRVGPHSAAAVPGPAAYGAGGTRPTVTDADVVLGIIDPDYFLGGRRTLRADLAAEALLEHVGRPLGLTAEQAAAAVYEVQNAQTADLARKVVVESGHDPREFAVYAFGGAGPIHASAFATELGAGELVVPLGAAASGFSAYGLAASDVVVTAELSDPAPFPLDPAVVQANFDRLEQQVRDALDRQGVDYASVELRRVFDARYTAQMFEVSAAAPDGAVDAETVALMAKSFEQRYAELYGEGSGFPAAGLQMITYRVRGVGRLSFRPSLPEHARADGGDADAAIKRRRPVFLEVGRGFEDTAIYDYELLRAGHVVPGPAVIEVPTTTVTIPSGREARVDELGNIRVNLDRGSHR</sequence>
<name>A0A4R1HLV6_PSEEN</name>
<keyword evidence="5" id="KW-1185">Reference proteome</keyword>
<feature type="domain" description="Hydantoinase/oxoprolinase N-terminal" evidence="2">
    <location>
        <begin position="5"/>
        <end position="193"/>
    </location>
</feature>
<dbReference type="PANTHER" id="PTHR11365:SF23">
    <property type="entry name" value="HYPOTHETICAL 5-OXOPROLINASE (EUROFUNG)-RELATED"/>
    <property type="match status" value="1"/>
</dbReference>
<dbReference type="GO" id="GO:0005829">
    <property type="term" value="C:cytosol"/>
    <property type="evidence" value="ECO:0007669"/>
    <property type="project" value="TreeGrafter"/>
</dbReference>